<sequence length="1116" mass="123961">MLTFMVPFLLMSQAAGSVVDVKGTSDGNLPTLPWSSELCCSSPPDHLNQQGDGENNGGSVVSLEEPSDQGQTHAPKCSFMKSTNTQGPSHGSSRAACWDIQCRLDKAGERLICDSKQRVTSAARTALAVSLHCLLTQPDREIYTTHGTDLEEDSTRCSFALHSLSGIVVVTANVSSVPAGTSVSLSVRLRLDVTYLPERVLASVGEEVTLYCGLEGRRGNASTTKWLKNEKEDSDIQYTAVNNHVSKITVGPSEQRLYDILRCCQSSGNEPSCNSRYATILIKDPVIDITCVTKGNLDDMTCSWKVFEIQKNVRSILTEQTCEEMKESERLGSLSVDNQHTCQPRGELTSCTFQPIRVAACYKLWMEAQTDNSTRSRPVYLRPMDHVKPEPPSELSAESLSSGALKLVWKPPAQQMPFDMQYQVRYALFNDIAKNPWKVLASQSELWADVPDPKVCAVYKVEVRCTYVKTPDLWSDWSSTFNTMSHNSRAPEQGPDFWRVFPARAQTNVTLLFKDSTITKPTYCVEGLVVQHQDSGGTVTEEDIGLVSTYSFEWKNEVHFVTVKANNSRGVSSSNTNMTLMKQPISQCMRSFSASRVNSSCVVLSWSLQPGGRIPSSLVVVCSVQNSVVRESWTRLPPEQLLYLHGNFYGSEEYLFVLYPVFVDGEGEPMRAKVFREDDSGFIVLMMSIFFLSIVLFVALVAFQNHLKTFLWKDVPNPNNCSWAQGMDFRKADTMEKLFRYPEGLPAWPLLLVSETICQATIMEKTEPTSPDKESFRIPDFASSPLQEDKLPKLPEHCRLSDILAQLPVIYTTVVLPDAFHHPLVASLSPSSDKGNKYASNYDISDSFPGGPWELENLLAGESNMDPQISLSYHTVEPPSRTSSAAQQEARGVVKGAGRDGGRFQAACLPVTEVGPLYRSVCVRSRLLWSRGRNNPLNMRKSRSVLTVSPNDDIKEPLDTGVSEYTCTLGVDLRRGRRRFSGNLQLPPLSWRQAERSRTPDDDWVVRPTFLPICPPPRIDITPVEPECVRRTSQLGPNAPLKVSQTSWTRPHVETARGVCLQFLPPPLLLHQSSATPPMSQPPFILRRDRGVLAVPKPTPIDPALDAGGNMTPIRL</sequence>
<reference evidence="1" key="1">
    <citation type="submission" date="2021-05" db="EMBL/GenBank/DDBJ databases">
        <authorList>
            <person name="Pan Q."/>
            <person name="Jouanno E."/>
            <person name="Zahm M."/>
            <person name="Klopp C."/>
            <person name="Cabau C."/>
            <person name="Louis A."/>
            <person name="Berthelot C."/>
            <person name="Parey E."/>
            <person name="Roest Crollius H."/>
            <person name="Montfort J."/>
            <person name="Robinson-Rechavi M."/>
            <person name="Bouchez O."/>
            <person name="Lampietro C."/>
            <person name="Lopez Roques C."/>
            <person name="Donnadieu C."/>
            <person name="Postlethwait J."/>
            <person name="Bobe J."/>
            <person name="Dillon D."/>
            <person name="Chandos A."/>
            <person name="von Hippel F."/>
            <person name="Guiguen Y."/>
        </authorList>
    </citation>
    <scope>NUCLEOTIDE SEQUENCE</scope>
    <source>
        <strain evidence="1">YG-Jan2019</strain>
    </source>
</reference>
<dbReference type="EMBL" id="CM055761">
    <property type="protein sequence ID" value="KAJ7986310.1"/>
    <property type="molecule type" value="Genomic_DNA"/>
</dbReference>
<evidence type="ECO:0000313" key="2">
    <source>
        <dbReference type="Proteomes" id="UP001157502"/>
    </source>
</evidence>
<organism evidence="1 2">
    <name type="scientific">Dallia pectoralis</name>
    <name type="common">Alaska blackfish</name>
    <dbReference type="NCBI Taxonomy" id="75939"/>
    <lineage>
        <taxon>Eukaryota</taxon>
        <taxon>Metazoa</taxon>
        <taxon>Chordata</taxon>
        <taxon>Craniata</taxon>
        <taxon>Vertebrata</taxon>
        <taxon>Euteleostomi</taxon>
        <taxon>Actinopterygii</taxon>
        <taxon>Neopterygii</taxon>
        <taxon>Teleostei</taxon>
        <taxon>Protacanthopterygii</taxon>
        <taxon>Esociformes</taxon>
        <taxon>Umbridae</taxon>
        <taxon>Dallia</taxon>
    </lineage>
</organism>
<accession>A0ACC2F4Z6</accession>
<comment type="caution">
    <text evidence="1">The sequence shown here is derived from an EMBL/GenBank/DDBJ whole genome shotgun (WGS) entry which is preliminary data.</text>
</comment>
<gene>
    <name evidence="1" type="ORF">DPEC_G00338600</name>
</gene>
<protein>
    <submittedName>
        <fullName evidence="1">Uncharacterized protein</fullName>
    </submittedName>
</protein>
<dbReference type="Proteomes" id="UP001157502">
    <property type="component" value="Chromosome 34"/>
</dbReference>
<evidence type="ECO:0000313" key="1">
    <source>
        <dbReference type="EMBL" id="KAJ7986310.1"/>
    </source>
</evidence>
<keyword evidence="2" id="KW-1185">Reference proteome</keyword>
<proteinExistence type="predicted"/>
<name>A0ACC2F4Z6_DALPE</name>